<evidence type="ECO:0000256" key="1">
    <source>
        <dbReference type="ARBA" id="ARBA00057242"/>
    </source>
</evidence>
<dbReference type="CDD" id="cd00093">
    <property type="entry name" value="HTH_XRE"/>
    <property type="match status" value="1"/>
</dbReference>
<dbReference type="InterPro" id="IPR050678">
    <property type="entry name" value="DNA_Partitioning_ATPase"/>
</dbReference>
<dbReference type="Gene3D" id="3.40.50.300">
    <property type="entry name" value="P-loop containing nucleotide triphosphate hydrolases"/>
    <property type="match status" value="1"/>
</dbReference>
<dbReference type="EMBL" id="CP032326">
    <property type="protein sequence ID" value="QCO00038.1"/>
    <property type="molecule type" value="Genomic_DNA"/>
</dbReference>
<keyword evidence="4" id="KW-0614">Plasmid</keyword>
<dbReference type="InterPro" id="IPR025669">
    <property type="entry name" value="AAA_dom"/>
</dbReference>
<dbReference type="FunFam" id="3.40.50.300:FF:000285">
    <property type="entry name" value="Sporulation initiation inhibitor Soj"/>
    <property type="match status" value="1"/>
</dbReference>
<proteinExistence type="predicted"/>
<dbReference type="InterPro" id="IPR027417">
    <property type="entry name" value="P-loop_NTPase"/>
</dbReference>
<gene>
    <name evidence="4" type="ORF">D3093_32750</name>
</gene>
<dbReference type="Pfam" id="PF13560">
    <property type="entry name" value="HTH_31"/>
    <property type="match status" value="1"/>
</dbReference>
<reference evidence="4 5" key="1">
    <citation type="submission" date="2018-09" db="EMBL/GenBank/DDBJ databases">
        <title>Whole genome based analysis of evolution and adaptive divergence in Indian and Brazilian strains of Azospirillum brasilense.</title>
        <authorList>
            <person name="Singh C."/>
            <person name="Tripathi A.K."/>
        </authorList>
    </citation>
    <scope>NUCLEOTIDE SEQUENCE [LARGE SCALE GENOMIC DNA]</scope>
    <source>
        <strain evidence="4 5">MTCC4035</strain>
        <plasmid evidence="4 5">p5</plasmid>
    </source>
</reference>
<dbReference type="AlphaFoldDB" id="A0A4D8PT88"/>
<name>A0A4D8PT88_9PROT</name>
<dbReference type="PANTHER" id="PTHR13696:SF52">
    <property type="entry name" value="PARA FAMILY PROTEIN CT_582"/>
    <property type="match status" value="1"/>
</dbReference>
<evidence type="ECO:0000256" key="2">
    <source>
        <dbReference type="ARBA" id="ARBA00074747"/>
    </source>
</evidence>
<dbReference type="InterPro" id="IPR001387">
    <property type="entry name" value="Cro/C1-type_HTH"/>
</dbReference>
<feature type="domain" description="AAA" evidence="3">
    <location>
        <begin position="79"/>
        <end position="262"/>
    </location>
</feature>
<dbReference type="KEGG" id="aare:D3093_32750"/>
<dbReference type="CDD" id="cd02042">
    <property type="entry name" value="ParAB_family"/>
    <property type="match status" value="1"/>
</dbReference>
<dbReference type="InterPro" id="IPR010982">
    <property type="entry name" value="Lambda_DNA-bd_dom_sf"/>
</dbReference>
<dbReference type="SUPFAM" id="SSF47413">
    <property type="entry name" value="lambda repressor-like DNA-binding domains"/>
    <property type="match status" value="1"/>
</dbReference>
<dbReference type="PANTHER" id="PTHR13696">
    <property type="entry name" value="P-LOOP CONTAINING NUCLEOSIDE TRIPHOSPHATE HYDROLASE"/>
    <property type="match status" value="1"/>
</dbReference>
<geneLocation type="plasmid" evidence="4 5">
    <name>p5</name>
</geneLocation>
<dbReference type="GO" id="GO:0003677">
    <property type="term" value="F:DNA binding"/>
    <property type="evidence" value="ECO:0007669"/>
    <property type="project" value="InterPro"/>
</dbReference>
<evidence type="ECO:0000313" key="5">
    <source>
        <dbReference type="Proteomes" id="UP000298595"/>
    </source>
</evidence>
<dbReference type="Pfam" id="PF13614">
    <property type="entry name" value="AAA_31"/>
    <property type="match status" value="1"/>
</dbReference>
<dbReference type="SUPFAM" id="SSF52540">
    <property type="entry name" value="P-loop containing nucleoside triphosphate hydrolases"/>
    <property type="match status" value="1"/>
</dbReference>
<protein>
    <recommendedName>
        <fullName evidence="2">Chromosome partitioning protein ParA</fullName>
    </recommendedName>
</protein>
<organism evidence="4 5">
    <name type="scientific">Azospirillum argentinense</name>
    <dbReference type="NCBI Taxonomy" id="2970906"/>
    <lineage>
        <taxon>Bacteria</taxon>
        <taxon>Pseudomonadati</taxon>
        <taxon>Pseudomonadota</taxon>
        <taxon>Alphaproteobacteria</taxon>
        <taxon>Rhodospirillales</taxon>
        <taxon>Azospirillaceae</taxon>
        <taxon>Azospirillum</taxon>
    </lineage>
</organism>
<sequence length="350" mass="37816">MGQGNAVMTTAGESLKHHREARGLTQAQFAEHLNAALHRSYDRQRISRWEGGREPVPKIVSTFLSSGATELATSGQGATVLAVANQKGGVGKTTTAVNVSWLLANEGYRVLLIDADPQGNATVHLGIDGMKQEKAGTTLYQVLRLEKNVEDVAQTVGELPLHVVPATITLGEAEIELLTVPYGTMRLKASLNKEHPDVNVSARYDFIVIDCPPNRGPLTIAALTAAQYVIIPCQTEMLALVGVPQLLTTITQVRRSVNPHLTVFGVLPTMHSQTLQDSESLRLLREQFGEHTRIFSPISRSTVFARAVFEGRSAFEHEPKIVGGDGYREIVGSLIELRQPPAIGGSHAAA</sequence>
<dbReference type="Gene3D" id="1.10.260.40">
    <property type="entry name" value="lambda repressor-like DNA-binding domains"/>
    <property type="match status" value="1"/>
</dbReference>
<evidence type="ECO:0000259" key="3">
    <source>
        <dbReference type="Pfam" id="PF13614"/>
    </source>
</evidence>
<comment type="function">
    <text evidence="1">Involved in chromosome partition. Localize to both poles of the predivisional cell following completion of DNA replication.</text>
</comment>
<accession>A0A4D8PT88</accession>
<evidence type="ECO:0000313" key="4">
    <source>
        <dbReference type="EMBL" id="QCO00038.1"/>
    </source>
</evidence>
<dbReference type="Proteomes" id="UP000298595">
    <property type="component" value="Plasmid p5"/>
</dbReference>